<sequence>MELAQLYYVARRLRTWLEARVVSPEASYVLPLYERVVMREIVENPGQSIQEVARTLGLPQSMVSKAVKHCSEQGWLYRVPDSRDRRLSRLAPSAEWIKTLAAPLATSESDIWRQLFGSSLSKTDEVALHQAFTRLYQLFKLQETEARPQ</sequence>
<evidence type="ECO:0000313" key="3">
    <source>
        <dbReference type="Proteomes" id="UP000325292"/>
    </source>
</evidence>
<name>A0ABM6RNA2_9FIRM</name>
<gene>
    <name evidence="2" type="ORF">BXT84_01610</name>
</gene>
<reference evidence="2 3" key="1">
    <citation type="journal article" date="2019" name="Sci. Rep.">
        <title>Sulfobacillus thermotolerans: new insights into resistance and metabolic capacities of acidophilic chemolithotrophs.</title>
        <authorList>
            <person name="Panyushkina A.E."/>
            <person name="Babenko V.V."/>
            <person name="Nikitina A.S."/>
            <person name="Selezneva O.V."/>
            <person name="Tsaplina I.A."/>
            <person name="Letarova M.A."/>
            <person name="Kostryukova E.S."/>
            <person name="Letarov A.V."/>
        </authorList>
    </citation>
    <scope>NUCLEOTIDE SEQUENCE [LARGE SCALE GENOMIC DNA]</scope>
    <source>
        <strain evidence="2 3">Kr1</strain>
    </source>
</reference>
<evidence type="ECO:0000259" key="1">
    <source>
        <dbReference type="Pfam" id="PF12802"/>
    </source>
</evidence>
<dbReference type="SUPFAM" id="SSF46785">
    <property type="entry name" value="Winged helix' DNA-binding domain"/>
    <property type="match status" value="1"/>
</dbReference>
<dbReference type="InterPro" id="IPR000835">
    <property type="entry name" value="HTH_MarR-typ"/>
</dbReference>
<dbReference type="EMBL" id="CP019454">
    <property type="protein sequence ID" value="AUW92811.1"/>
    <property type="molecule type" value="Genomic_DNA"/>
</dbReference>
<dbReference type="Gene3D" id="1.10.10.10">
    <property type="entry name" value="Winged helix-like DNA-binding domain superfamily/Winged helix DNA-binding domain"/>
    <property type="match status" value="1"/>
</dbReference>
<organism evidence="2 3">
    <name type="scientific">Sulfobacillus thermotolerans</name>
    <dbReference type="NCBI Taxonomy" id="338644"/>
    <lineage>
        <taxon>Bacteria</taxon>
        <taxon>Bacillati</taxon>
        <taxon>Bacillota</taxon>
        <taxon>Clostridia</taxon>
        <taxon>Eubacteriales</taxon>
        <taxon>Clostridiales Family XVII. Incertae Sedis</taxon>
        <taxon>Sulfobacillus</taxon>
    </lineage>
</organism>
<dbReference type="Pfam" id="PF12802">
    <property type="entry name" value="MarR_2"/>
    <property type="match status" value="1"/>
</dbReference>
<protein>
    <recommendedName>
        <fullName evidence="1">HTH marR-type domain-containing protein</fullName>
    </recommendedName>
</protein>
<evidence type="ECO:0000313" key="2">
    <source>
        <dbReference type="EMBL" id="AUW92811.1"/>
    </source>
</evidence>
<proteinExistence type="predicted"/>
<keyword evidence="3" id="KW-1185">Reference proteome</keyword>
<dbReference type="InterPro" id="IPR036390">
    <property type="entry name" value="WH_DNA-bd_sf"/>
</dbReference>
<dbReference type="InterPro" id="IPR036388">
    <property type="entry name" value="WH-like_DNA-bd_sf"/>
</dbReference>
<dbReference type="Proteomes" id="UP000325292">
    <property type="component" value="Chromosome"/>
</dbReference>
<feature type="domain" description="HTH marR-type" evidence="1">
    <location>
        <begin position="37"/>
        <end position="86"/>
    </location>
</feature>
<accession>A0ABM6RNA2</accession>